<sequence length="329" mass="37983">MVEHCSRPRLTRSRRVNPRIFLFSSCETTIYYADDEIPENRVTKTDCSDGHCTDKDRRRKLVHSTQCKKPVFTNSLQGSSDESDFIALTADQPIIKEARVLSQGLPQNLSLQRKRNPKLLKFQPQKYYCSSYRREISDLESESESPFPKHASFIVNATDLRNTFSQLSTESSLDTSDSDNFGVRSRRRLRTKSFFQKDGSLDSRTSTSVDERSPMYLSGETDFHEIRRKSLSVCGLLTSSGKIPRKQSKALRMLCASEGFTIPSMSRPSSYFECDDFVMRTRKFSMNRARKLLFVPSGEIRIYRLTNEKFFSTSELIDILYDNQCIFFP</sequence>
<dbReference type="Proteomes" id="UP001196413">
    <property type="component" value="Unassembled WGS sequence"/>
</dbReference>
<comment type="caution">
    <text evidence="1">The sequence shown here is derived from an EMBL/GenBank/DDBJ whole genome shotgun (WGS) entry which is preliminary data.</text>
</comment>
<keyword evidence="2" id="KW-1185">Reference proteome</keyword>
<protein>
    <submittedName>
        <fullName evidence="1">Uncharacterized protein</fullName>
    </submittedName>
</protein>
<gene>
    <name evidence="1" type="ORF">KIN20_022839</name>
</gene>
<dbReference type="AlphaFoldDB" id="A0AAD5NBU4"/>
<evidence type="ECO:0000313" key="1">
    <source>
        <dbReference type="EMBL" id="KAJ1363074.1"/>
    </source>
</evidence>
<accession>A0AAD5NBU4</accession>
<evidence type="ECO:0000313" key="2">
    <source>
        <dbReference type="Proteomes" id="UP001196413"/>
    </source>
</evidence>
<name>A0AAD5NBU4_PARTN</name>
<proteinExistence type="predicted"/>
<reference evidence="1" key="1">
    <citation type="submission" date="2021-06" db="EMBL/GenBank/DDBJ databases">
        <title>Parelaphostrongylus tenuis whole genome reference sequence.</title>
        <authorList>
            <person name="Garwood T.J."/>
            <person name="Larsen P.A."/>
            <person name="Fountain-Jones N.M."/>
            <person name="Garbe J.R."/>
            <person name="Macchietto M.G."/>
            <person name="Kania S.A."/>
            <person name="Gerhold R.W."/>
            <person name="Richards J.E."/>
            <person name="Wolf T.M."/>
        </authorList>
    </citation>
    <scope>NUCLEOTIDE SEQUENCE</scope>
    <source>
        <strain evidence="1">MNPRO001-30</strain>
        <tissue evidence="1">Meninges</tissue>
    </source>
</reference>
<dbReference type="EMBL" id="JAHQIW010004604">
    <property type="protein sequence ID" value="KAJ1363074.1"/>
    <property type="molecule type" value="Genomic_DNA"/>
</dbReference>
<organism evidence="1 2">
    <name type="scientific">Parelaphostrongylus tenuis</name>
    <name type="common">Meningeal worm</name>
    <dbReference type="NCBI Taxonomy" id="148309"/>
    <lineage>
        <taxon>Eukaryota</taxon>
        <taxon>Metazoa</taxon>
        <taxon>Ecdysozoa</taxon>
        <taxon>Nematoda</taxon>
        <taxon>Chromadorea</taxon>
        <taxon>Rhabditida</taxon>
        <taxon>Rhabditina</taxon>
        <taxon>Rhabditomorpha</taxon>
        <taxon>Strongyloidea</taxon>
        <taxon>Metastrongylidae</taxon>
        <taxon>Parelaphostrongylus</taxon>
    </lineage>
</organism>